<dbReference type="SUPFAM" id="SSF46689">
    <property type="entry name" value="Homeodomain-like"/>
    <property type="match status" value="1"/>
</dbReference>
<comment type="caution">
    <text evidence="5">The sequence shown here is derived from an EMBL/GenBank/DDBJ whole genome shotgun (WGS) entry which is preliminary data.</text>
</comment>
<feature type="domain" description="Tetracycline repressor TetR C-terminal" evidence="4">
    <location>
        <begin position="94"/>
        <end position="152"/>
    </location>
</feature>
<name>A0ABS4WX51_9MICO</name>
<proteinExistence type="predicted"/>
<protein>
    <submittedName>
        <fullName evidence="5">AcrR family transcriptional regulator</fullName>
    </submittedName>
</protein>
<dbReference type="InterPro" id="IPR036271">
    <property type="entry name" value="Tet_transcr_reg_TetR-rel_C_sf"/>
</dbReference>
<dbReference type="InterPro" id="IPR009057">
    <property type="entry name" value="Homeodomain-like_sf"/>
</dbReference>
<keyword evidence="6" id="KW-1185">Reference proteome</keyword>
<keyword evidence="1" id="KW-0805">Transcription regulation</keyword>
<evidence type="ECO:0000313" key="5">
    <source>
        <dbReference type="EMBL" id="MBP2380789.1"/>
    </source>
</evidence>
<evidence type="ECO:0000259" key="4">
    <source>
        <dbReference type="Pfam" id="PF02909"/>
    </source>
</evidence>
<dbReference type="Gene3D" id="1.10.10.60">
    <property type="entry name" value="Homeodomain-like"/>
    <property type="match status" value="1"/>
</dbReference>
<dbReference type="RefSeq" id="WP_209899270.1">
    <property type="nucleotide sequence ID" value="NZ_BAAAJW010000015.1"/>
</dbReference>
<accession>A0ABS4WX51</accession>
<gene>
    <name evidence="5" type="ORF">JOF43_000746</name>
</gene>
<feature type="compositionally biased region" description="Low complexity" evidence="3">
    <location>
        <begin position="207"/>
        <end position="223"/>
    </location>
</feature>
<evidence type="ECO:0000313" key="6">
    <source>
        <dbReference type="Proteomes" id="UP001519290"/>
    </source>
</evidence>
<sequence>MSYWNHRKEVRRERSVDHEALARASAILLDDGGPRALTVRSVASALQVAPSSVYSRVHGVEDLFDLALDHVLGEDQEVAAALRGPDLMGLLLAQYRHLLRHRWACEVISRRPPRGPNHLQLSERMCDLLVTAGAAEPLGTSYAVSNLVIGSAVTAPLAEAELAAAIDEEAAPVYASLHRDQEPDPEAVLRSALATLLAPLRPPPGTAPTRGGRPAGTGSRRAR</sequence>
<dbReference type="SUPFAM" id="SSF48498">
    <property type="entry name" value="Tetracyclin repressor-like, C-terminal domain"/>
    <property type="match status" value="1"/>
</dbReference>
<keyword evidence="2" id="KW-0804">Transcription</keyword>
<organism evidence="5 6">
    <name type="scientific">Brachybacterium sacelli</name>
    <dbReference type="NCBI Taxonomy" id="173364"/>
    <lineage>
        <taxon>Bacteria</taxon>
        <taxon>Bacillati</taxon>
        <taxon>Actinomycetota</taxon>
        <taxon>Actinomycetes</taxon>
        <taxon>Micrococcales</taxon>
        <taxon>Dermabacteraceae</taxon>
        <taxon>Brachybacterium</taxon>
    </lineage>
</organism>
<reference evidence="5 6" key="1">
    <citation type="submission" date="2021-03" db="EMBL/GenBank/DDBJ databases">
        <title>Sequencing the genomes of 1000 actinobacteria strains.</title>
        <authorList>
            <person name="Klenk H.-P."/>
        </authorList>
    </citation>
    <scope>NUCLEOTIDE SEQUENCE [LARGE SCALE GENOMIC DNA]</scope>
    <source>
        <strain evidence="5 6">DSM 14566</strain>
    </source>
</reference>
<dbReference type="InterPro" id="IPR004111">
    <property type="entry name" value="Repressor_TetR_C"/>
</dbReference>
<dbReference type="Gene3D" id="1.10.357.10">
    <property type="entry name" value="Tetracycline Repressor, domain 2"/>
    <property type="match status" value="1"/>
</dbReference>
<feature type="region of interest" description="Disordered" evidence="3">
    <location>
        <begin position="198"/>
        <end position="223"/>
    </location>
</feature>
<evidence type="ECO:0000256" key="2">
    <source>
        <dbReference type="ARBA" id="ARBA00023163"/>
    </source>
</evidence>
<dbReference type="EMBL" id="JAGIOD010000001">
    <property type="protein sequence ID" value="MBP2380789.1"/>
    <property type="molecule type" value="Genomic_DNA"/>
</dbReference>
<evidence type="ECO:0000256" key="3">
    <source>
        <dbReference type="SAM" id="MobiDB-lite"/>
    </source>
</evidence>
<dbReference type="Pfam" id="PF02909">
    <property type="entry name" value="TetR_C_1"/>
    <property type="match status" value="1"/>
</dbReference>
<evidence type="ECO:0000256" key="1">
    <source>
        <dbReference type="ARBA" id="ARBA00023015"/>
    </source>
</evidence>
<dbReference type="Proteomes" id="UP001519290">
    <property type="component" value="Unassembled WGS sequence"/>
</dbReference>